<feature type="transmembrane region" description="Helical" evidence="5">
    <location>
        <begin position="474"/>
        <end position="493"/>
    </location>
</feature>
<feature type="transmembrane region" description="Helical" evidence="5">
    <location>
        <begin position="138"/>
        <end position="158"/>
    </location>
</feature>
<dbReference type="OrthoDB" id="2261376at2759"/>
<name>A0A8B6HJ41_MYTGA</name>
<feature type="transmembrane region" description="Helical" evidence="5">
    <location>
        <begin position="12"/>
        <end position="29"/>
    </location>
</feature>
<dbReference type="CDD" id="cd17317">
    <property type="entry name" value="MFS_SLC22"/>
    <property type="match status" value="1"/>
</dbReference>
<protein>
    <submittedName>
        <fullName evidence="7">MFS transporter, OCT family, solute carrier family 22 (Organic cation transporter), member 4/5</fullName>
    </submittedName>
</protein>
<dbReference type="GO" id="GO:0016020">
    <property type="term" value="C:membrane"/>
    <property type="evidence" value="ECO:0007669"/>
    <property type="project" value="UniProtKB-SubCell"/>
</dbReference>
<evidence type="ECO:0000256" key="5">
    <source>
        <dbReference type="SAM" id="Phobius"/>
    </source>
</evidence>
<sequence length="540" mass="60729">MDADRVLQSLGNYGRFQILVFLCLCFIYMRGAWPVLGSIFLGGVPDYSCKELADVNKTVIYRVCDVTVSIDGQNTTESCPNGWRYGDEFEETIVTQWDLVCDRDYLNELSTTIYMIGNTIGATFLTPLSDKFGRKKTILTLLLIQAAIGIGAAFANTYALFTALRFFVGMLNMPIALSTYVMVTEFFPSNFRSYPSVAVNCSWSIGIMVLATFGYFLRDWQTLQLVITIPNLLTIFFYWFIPESLPWLIAKKKYKEAEKVTKWASKINGIPFPKHLFEEAEKESEDTSEKELHSSEVLVESDHKQAYTFLDLFRTPVIRRYTIITFYLWFANSISYFGILFATPTLHGNQFLNLGISGAVEIPAQIVCVIAINLLGRRKPLIFFLLLCGIMNIVTIFIPETTDDGTDLKPLLITLAMIGKFGITGSYSVTYLYGSEIFPTVIRNHAVGIASLFENVGGIVAPFIVYGATSLKELPLVVFGVLTIVGGILIFFLPETHKRPLPETIEEVEKMTKEVVYDKTIYHQAMSTQLSGIGEQNTRL</sequence>
<feature type="transmembrane region" description="Helical" evidence="5">
    <location>
        <begin position="381"/>
        <end position="399"/>
    </location>
</feature>
<keyword evidence="2 5" id="KW-0812">Transmembrane</keyword>
<organism evidence="7 8">
    <name type="scientific">Mytilus galloprovincialis</name>
    <name type="common">Mediterranean mussel</name>
    <dbReference type="NCBI Taxonomy" id="29158"/>
    <lineage>
        <taxon>Eukaryota</taxon>
        <taxon>Metazoa</taxon>
        <taxon>Spiralia</taxon>
        <taxon>Lophotrochozoa</taxon>
        <taxon>Mollusca</taxon>
        <taxon>Bivalvia</taxon>
        <taxon>Autobranchia</taxon>
        <taxon>Pteriomorphia</taxon>
        <taxon>Mytilida</taxon>
        <taxon>Mytiloidea</taxon>
        <taxon>Mytilidae</taxon>
        <taxon>Mytilinae</taxon>
        <taxon>Mytilus</taxon>
    </lineage>
</organism>
<dbReference type="PANTHER" id="PTHR24064">
    <property type="entry name" value="SOLUTE CARRIER FAMILY 22 MEMBER"/>
    <property type="match status" value="1"/>
</dbReference>
<keyword evidence="4 5" id="KW-0472">Membrane</keyword>
<accession>A0A8B6HJ41</accession>
<keyword evidence="8" id="KW-1185">Reference proteome</keyword>
<feature type="transmembrane region" description="Helical" evidence="5">
    <location>
        <begin position="446"/>
        <end position="468"/>
    </location>
</feature>
<dbReference type="Gene3D" id="1.20.1250.20">
    <property type="entry name" value="MFS general substrate transporter like domains"/>
    <property type="match status" value="1"/>
</dbReference>
<dbReference type="PROSITE" id="PS50850">
    <property type="entry name" value="MFS"/>
    <property type="match status" value="1"/>
</dbReference>
<keyword evidence="3 5" id="KW-1133">Transmembrane helix</keyword>
<evidence type="ECO:0000256" key="4">
    <source>
        <dbReference type="ARBA" id="ARBA00023136"/>
    </source>
</evidence>
<dbReference type="Proteomes" id="UP000596742">
    <property type="component" value="Unassembled WGS sequence"/>
</dbReference>
<dbReference type="EMBL" id="UYJE01010078">
    <property type="protein sequence ID" value="VDI79521.1"/>
    <property type="molecule type" value="Genomic_DNA"/>
</dbReference>
<dbReference type="Pfam" id="PF00083">
    <property type="entry name" value="Sugar_tr"/>
    <property type="match status" value="1"/>
</dbReference>
<evidence type="ECO:0000313" key="8">
    <source>
        <dbReference type="Proteomes" id="UP000596742"/>
    </source>
</evidence>
<comment type="subcellular location">
    <subcellularLocation>
        <location evidence="1">Membrane</location>
        <topology evidence="1">Multi-pass membrane protein</topology>
    </subcellularLocation>
</comment>
<feature type="domain" description="Major facilitator superfamily (MFS) profile" evidence="6">
    <location>
        <begin position="60"/>
        <end position="498"/>
    </location>
</feature>
<dbReference type="AlphaFoldDB" id="A0A8B6HJ41"/>
<evidence type="ECO:0000256" key="1">
    <source>
        <dbReference type="ARBA" id="ARBA00004141"/>
    </source>
</evidence>
<dbReference type="SUPFAM" id="SSF103473">
    <property type="entry name" value="MFS general substrate transporter"/>
    <property type="match status" value="1"/>
</dbReference>
<comment type="caution">
    <text evidence="7">The sequence shown here is derived from an EMBL/GenBank/DDBJ whole genome shotgun (WGS) entry which is preliminary data.</text>
</comment>
<feature type="transmembrane region" description="Helical" evidence="5">
    <location>
        <begin position="354"/>
        <end position="374"/>
    </location>
</feature>
<reference evidence="7" key="1">
    <citation type="submission" date="2018-11" db="EMBL/GenBank/DDBJ databases">
        <authorList>
            <person name="Alioto T."/>
            <person name="Alioto T."/>
        </authorList>
    </citation>
    <scope>NUCLEOTIDE SEQUENCE</scope>
</reference>
<dbReference type="InterPro" id="IPR005828">
    <property type="entry name" value="MFS_sugar_transport-like"/>
</dbReference>
<feature type="transmembrane region" description="Helical" evidence="5">
    <location>
        <begin position="411"/>
        <end position="434"/>
    </location>
</feature>
<feature type="transmembrane region" description="Helical" evidence="5">
    <location>
        <begin position="164"/>
        <end position="183"/>
    </location>
</feature>
<feature type="transmembrane region" description="Helical" evidence="5">
    <location>
        <begin position="195"/>
        <end position="217"/>
    </location>
</feature>
<evidence type="ECO:0000256" key="2">
    <source>
        <dbReference type="ARBA" id="ARBA00022692"/>
    </source>
</evidence>
<evidence type="ECO:0000259" key="6">
    <source>
        <dbReference type="PROSITE" id="PS50850"/>
    </source>
</evidence>
<feature type="transmembrane region" description="Helical" evidence="5">
    <location>
        <begin position="223"/>
        <end position="241"/>
    </location>
</feature>
<evidence type="ECO:0000256" key="3">
    <source>
        <dbReference type="ARBA" id="ARBA00022989"/>
    </source>
</evidence>
<proteinExistence type="predicted"/>
<dbReference type="InterPro" id="IPR036259">
    <property type="entry name" value="MFS_trans_sf"/>
</dbReference>
<gene>
    <name evidence="7" type="ORF">MGAL_10B023153</name>
</gene>
<evidence type="ECO:0000313" key="7">
    <source>
        <dbReference type="EMBL" id="VDI79521.1"/>
    </source>
</evidence>
<feature type="transmembrane region" description="Helical" evidence="5">
    <location>
        <begin position="321"/>
        <end position="342"/>
    </location>
</feature>
<dbReference type="GO" id="GO:0022857">
    <property type="term" value="F:transmembrane transporter activity"/>
    <property type="evidence" value="ECO:0007669"/>
    <property type="project" value="InterPro"/>
</dbReference>
<dbReference type="InterPro" id="IPR020846">
    <property type="entry name" value="MFS_dom"/>
</dbReference>